<keyword evidence="3" id="KW-1185">Reference proteome</keyword>
<evidence type="ECO:0000313" key="2">
    <source>
        <dbReference type="EMBL" id="BAT87761.1"/>
    </source>
</evidence>
<evidence type="ECO:0000313" key="3">
    <source>
        <dbReference type="Proteomes" id="UP000291084"/>
    </source>
</evidence>
<gene>
    <name evidence="2" type="primary">Vigan.05G116000</name>
    <name evidence="2" type="ORF">VIGAN_05116000</name>
</gene>
<keyword evidence="1" id="KW-0472">Membrane</keyword>
<dbReference type="PANTHER" id="PTHR33726">
    <property type="entry name" value="TRANSMEMBRANE PROTEIN"/>
    <property type="match status" value="1"/>
</dbReference>
<reference evidence="2 3" key="1">
    <citation type="journal article" date="2015" name="Sci. Rep.">
        <title>The power of single molecule real-time sequencing technology in the de novo assembly of a eukaryotic genome.</title>
        <authorList>
            <person name="Sakai H."/>
            <person name="Naito K."/>
            <person name="Ogiso-Tanaka E."/>
            <person name="Takahashi Y."/>
            <person name="Iseki K."/>
            <person name="Muto C."/>
            <person name="Satou K."/>
            <person name="Teruya K."/>
            <person name="Shiroma A."/>
            <person name="Shimoji M."/>
            <person name="Hirano T."/>
            <person name="Itoh T."/>
            <person name="Kaga A."/>
            <person name="Tomooka N."/>
        </authorList>
    </citation>
    <scope>NUCLEOTIDE SEQUENCE [LARGE SCALE GENOMIC DNA]</scope>
    <source>
        <strain evidence="3">cv. Shumari</strain>
    </source>
</reference>
<evidence type="ECO:0000256" key="1">
    <source>
        <dbReference type="SAM" id="Phobius"/>
    </source>
</evidence>
<dbReference type="AlphaFoldDB" id="A0A0S3S4M2"/>
<accession>A0A0S3S4M2</accession>
<organism evidence="2 3">
    <name type="scientific">Vigna angularis var. angularis</name>
    <dbReference type="NCBI Taxonomy" id="157739"/>
    <lineage>
        <taxon>Eukaryota</taxon>
        <taxon>Viridiplantae</taxon>
        <taxon>Streptophyta</taxon>
        <taxon>Embryophyta</taxon>
        <taxon>Tracheophyta</taxon>
        <taxon>Spermatophyta</taxon>
        <taxon>Magnoliopsida</taxon>
        <taxon>eudicotyledons</taxon>
        <taxon>Gunneridae</taxon>
        <taxon>Pentapetalae</taxon>
        <taxon>rosids</taxon>
        <taxon>fabids</taxon>
        <taxon>Fabales</taxon>
        <taxon>Fabaceae</taxon>
        <taxon>Papilionoideae</taxon>
        <taxon>50 kb inversion clade</taxon>
        <taxon>NPAAA clade</taxon>
        <taxon>indigoferoid/millettioid clade</taxon>
        <taxon>Phaseoleae</taxon>
        <taxon>Vigna</taxon>
    </lineage>
</organism>
<dbReference type="PANTHER" id="PTHR33726:SF22">
    <property type="entry name" value="TRANSMEMBRANE PROTEIN"/>
    <property type="match status" value="1"/>
</dbReference>
<sequence>MWWWYTSSFRWPDLNLSVPWSIFRWPELSLSVPWSIFRWPALDFSYWNVEGVIQWNLSLVDDVLWALITGLESIALVALLCYFFVCCGCTL</sequence>
<dbReference type="OrthoDB" id="911529at2759"/>
<protein>
    <submittedName>
        <fullName evidence="2">Uncharacterized protein</fullName>
    </submittedName>
</protein>
<dbReference type="Proteomes" id="UP000291084">
    <property type="component" value="Chromosome 5"/>
</dbReference>
<feature type="transmembrane region" description="Helical" evidence="1">
    <location>
        <begin position="63"/>
        <end position="85"/>
    </location>
</feature>
<name>A0A0S3S4M2_PHAAN</name>
<dbReference type="EMBL" id="AP015038">
    <property type="protein sequence ID" value="BAT87761.1"/>
    <property type="molecule type" value="Genomic_DNA"/>
</dbReference>
<keyword evidence="1" id="KW-1133">Transmembrane helix</keyword>
<proteinExistence type="predicted"/>
<keyword evidence="1" id="KW-0812">Transmembrane</keyword>